<evidence type="ECO:0000313" key="3">
    <source>
        <dbReference type="Proteomes" id="UP000199266"/>
    </source>
</evidence>
<organism evidence="2 3">
    <name type="scientific">Acetomicrobium thermoterrenum DSM 13490</name>
    <dbReference type="NCBI Taxonomy" id="1120987"/>
    <lineage>
        <taxon>Bacteria</taxon>
        <taxon>Thermotogati</taxon>
        <taxon>Synergistota</taxon>
        <taxon>Synergistia</taxon>
        <taxon>Synergistales</taxon>
        <taxon>Acetomicrobiaceae</taxon>
        <taxon>Acetomicrobium</taxon>
    </lineage>
</organism>
<reference evidence="3" key="1">
    <citation type="submission" date="2016-10" db="EMBL/GenBank/DDBJ databases">
        <authorList>
            <person name="Varghese N."/>
            <person name="Submissions S."/>
        </authorList>
    </citation>
    <scope>NUCLEOTIDE SEQUENCE [LARGE SCALE GENOMIC DNA]</scope>
    <source>
        <strain evidence="3">DSM 13490</strain>
    </source>
</reference>
<name>A0A1H3FEM1_9BACT</name>
<dbReference type="Gene3D" id="3.40.50.2000">
    <property type="entry name" value="Glycogen Phosphorylase B"/>
    <property type="match status" value="2"/>
</dbReference>
<dbReference type="AlphaFoldDB" id="A0A1H3FEM1"/>
<dbReference type="Pfam" id="PF00534">
    <property type="entry name" value="Glycos_transf_1"/>
    <property type="match status" value="1"/>
</dbReference>
<evidence type="ECO:0000259" key="1">
    <source>
        <dbReference type="Pfam" id="PF00534"/>
    </source>
</evidence>
<protein>
    <submittedName>
        <fullName evidence="2">Glycosyltransferase involved in cell wall bisynthesis</fullName>
    </submittedName>
</protein>
<dbReference type="EMBL" id="FNPD01000005">
    <property type="protein sequence ID" value="SDX89543.1"/>
    <property type="molecule type" value="Genomic_DNA"/>
</dbReference>
<proteinExistence type="predicted"/>
<accession>A0A1H3FEM1</accession>
<evidence type="ECO:0000313" key="2">
    <source>
        <dbReference type="EMBL" id="SDX89543.1"/>
    </source>
</evidence>
<gene>
    <name evidence="2" type="ORF">SAMN03080603_01048</name>
</gene>
<dbReference type="Proteomes" id="UP000199266">
    <property type="component" value="Unassembled WGS sequence"/>
</dbReference>
<dbReference type="PANTHER" id="PTHR12526:SF630">
    <property type="entry name" value="GLYCOSYLTRANSFERASE"/>
    <property type="match status" value="1"/>
</dbReference>
<dbReference type="PANTHER" id="PTHR12526">
    <property type="entry name" value="GLYCOSYLTRANSFERASE"/>
    <property type="match status" value="1"/>
</dbReference>
<dbReference type="InterPro" id="IPR001296">
    <property type="entry name" value="Glyco_trans_1"/>
</dbReference>
<dbReference type="RefSeq" id="WP_091461083.1">
    <property type="nucleotide sequence ID" value="NZ_FNPD01000005.1"/>
</dbReference>
<dbReference type="GO" id="GO:0016757">
    <property type="term" value="F:glycosyltransferase activity"/>
    <property type="evidence" value="ECO:0007669"/>
    <property type="project" value="InterPro"/>
</dbReference>
<sequence>MKALFVHSHRFFLKDNEYYTSGTLNNTLFERYFAVFEEVEVLARCEIIGNDKYNDKIIENNKVTLPILNLINVVDSFNYKQIFPWVKKAVMATDCVIARLPSVLGIIACYYALKLHKPWAVEVVGHAWDALWYHGSLKGKISAPILTFLTKTMVKKAPYVLYVTNNFLQMHYPTRGKSIACSNVELPIFDEEVLEKRLTKIDSKTYPIKIGLIGAMSSKLKGIDDAIKALSIARSQLPPFEFHVLGGGDKRYFYKLAVQKGLKEEVKFDGTLPSGKPVFDWLDQLDLYIQPSKQEGLPRALIEALSRGLPAIGSSVGGIPELLDEECIIKPGDINSLGKKIVWVLSNPSKQKELAMRNFKRAGEYSKTILDKRRTGFWREFRDYAVEQKRKPYNKNG</sequence>
<keyword evidence="3" id="KW-1185">Reference proteome</keyword>
<dbReference type="SUPFAM" id="SSF53756">
    <property type="entry name" value="UDP-Glycosyltransferase/glycogen phosphorylase"/>
    <property type="match status" value="1"/>
</dbReference>
<keyword evidence="2" id="KW-0808">Transferase</keyword>
<feature type="domain" description="Glycosyl transferase family 1" evidence="1">
    <location>
        <begin position="207"/>
        <end position="356"/>
    </location>
</feature>